<dbReference type="EMBL" id="CP001751">
    <property type="protein sequence ID" value="ADE38606.1"/>
    <property type="molecule type" value="Genomic_DNA"/>
</dbReference>
<reference evidence="1 2" key="1">
    <citation type="journal article" date="2010" name="J. Bacteriol.">
        <title>Complete genome sequence of "Candidatus Puniceispirillum marinum" IMCC1322, a representative of the SAR116 clade in the Alphaproteobacteria.</title>
        <authorList>
            <person name="Oh H.M."/>
            <person name="Kwon K.K."/>
            <person name="Kang I."/>
            <person name="Kang S.G."/>
            <person name="Lee J.H."/>
            <person name="Kim S.J."/>
            <person name="Cho J.C."/>
        </authorList>
    </citation>
    <scope>NUCLEOTIDE SEQUENCE [LARGE SCALE GENOMIC DNA]</scope>
    <source>
        <strain evidence="1 2">IMCC1322</strain>
    </source>
</reference>
<dbReference type="Proteomes" id="UP000007460">
    <property type="component" value="Chromosome"/>
</dbReference>
<name>D5BQA8_PUNMI</name>
<dbReference type="HOGENOM" id="CLU_2809344_0_0_5"/>
<dbReference type="STRING" id="488538.SAR116_0363"/>
<keyword evidence="2" id="KW-1185">Reference proteome</keyword>
<accession>D5BQA8</accession>
<gene>
    <name evidence="1" type="ordered locus">SAR116_0363</name>
</gene>
<protein>
    <submittedName>
        <fullName evidence="1">Transcription-repair coupling factor</fullName>
    </submittedName>
</protein>
<proteinExistence type="predicted"/>
<sequence length="67" mass="7403">MQTLKVTFFKTLNVKSKTRSVLMNYQAAPELVTSISDKMRPDELFACFQDSSGSVIALDRDGVSVSV</sequence>
<dbReference type="KEGG" id="apb:SAR116_0363"/>
<evidence type="ECO:0000313" key="2">
    <source>
        <dbReference type="Proteomes" id="UP000007460"/>
    </source>
</evidence>
<dbReference type="RefSeq" id="WP_013045236.1">
    <property type="nucleotide sequence ID" value="NC_014010.1"/>
</dbReference>
<dbReference type="AlphaFoldDB" id="D5BQA8"/>
<organism evidence="1 2">
    <name type="scientific">Puniceispirillum marinum (strain IMCC1322)</name>
    <dbReference type="NCBI Taxonomy" id="488538"/>
    <lineage>
        <taxon>Bacteria</taxon>
        <taxon>Pseudomonadati</taxon>
        <taxon>Pseudomonadota</taxon>
        <taxon>Alphaproteobacteria</taxon>
        <taxon>Candidatus Puniceispirillales</taxon>
        <taxon>Candidatus Puniceispirillaceae</taxon>
        <taxon>Candidatus Puniceispirillum</taxon>
    </lineage>
</organism>
<evidence type="ECO:0000313" key="1">
    <source>
        <dbReference type="EMBL" id="ADE38606.1"/>
    </source>
</evidence>